<evidence type="ECO:0000313" key="2">
    <source>
        <dbReference type="EMBL" id="QID82314.1"/>
    </source>
</evidence>
<organism evidence="2 3">
    <name type="scientific">Saccharomyces pastorianus</name>
    <name type="common">Lager yeast</name>
    <name type="synonym">Saccharomyces cerevisiae x Saccharomyces eubayanus</name>
    <dbReference type="NCBI Taxonomy" id="27292"/>
    <lineage>
        <taxon>Eukaryota</taxon>
        <taxon>Fungi</taxon>
        <taxon>Dikarya</taxon>
        <taxon>Ascomycota</taxon>
        <taxon>Saccharomycotina</taxon>
        <taxon>Saccharomycetes</taxon>
        <taxon>Saccharomycetales</taxon>
        <taxon>Saccharomycetaceae</taxon>
        <taxon>Saccharomyces</taxon>
    </lineage>
</organism>
<sequence length="363" mass="42398">MFTRRFIPVVQSTKQNIGKYVRKDARFTLLTYNMLSPSYMWPQVYTYVAEPYKNWSYRHRLLEKELLNTFKADIMCLQEMTARDYEDYWHDSIGVDVNYGSKFISKTPPKYWKKPVKDMDGVSIFYNLAKFDFISSSGIYLNQLLNVFNQRELKYLYNKKVTLTDGASNVIGEDSLLDVLKGKNQVCLFVSLRHKETGTIFVVLNTHLYWKYDEVKLTQCMIIMRELSKIIKQLLPGDVKGQERVKILFTGDLNSTRDSLVVNFLQGQIVSHGDLNLINPMRPYLDRCVYDDIPKDYFVHTCYSGKLKGIFDYVWYHDSDFLLTKILTGNEVSDELLASNQLGLPNENHPSDHIPLLTEFKIL</sequence>
<dbReference type="PANTHER" id="PTHR12121:SF11">
    <property type="entry name" value="RNA EXONUCLEASE NGL1"/>
    <property type="match status" value="1"/>
</dbReference>
<evidence type="ECO:0000259" key="1">
    <source>
        <dbReference type="Pfam" id="PF03372"/>
    </source>
</evidence>
<dbReference type="PANTHER" id="PTHR12121">
    <property type="entry name" value="CARBON CATABOLITE REPRESSOR PROTEIN 4"/>
    <property type="match status" value="1"/>
</dbReference>
<dbReference type="Gene3D" id="3.60.10.10">
    <property type="entry name" value="Endonuclease/exonuclease/phosphatase"/>
    <property type="match status" value="1"/>
</dbReference>
<dbReference type="InterPro" id="IPR036691">
    <property type="entry name" value="Endo/exonu/phosph_ase_sf"/>
</dbReference>
<feature type="domain" description="Endonuclease/exonuclease/phosphatase" evidence="1">
    <location>
        <begin position="30"/>
        <end position="353"/>
    </location>
</feature>
<keyword evidence="2" id="KW-0269">Exonuclease</keyword>
<name>A0A6C1E1B3_SACPS</name>
<gene>
    <name evidence="2" type="primary">NGL1_1</name>
    <name evidence="2" type="ORF">GRS66_004728</name>
</gene>
<accession>A0A6C1E1B3</accession>
<dbReference type="OrthoDB" id="428734at2759"/>
<proteinExistence type="predicted"/>
<dbReference type="Proteomes" id="UP000501346">
    <property type="component" value="Chromosome ScXV-ScXI"/>
</dbReference>
<keyword evidence="2" id="KW-0540">Nuclease</keyword>
<keyword evidence="3" id="KW-1185">Reference proteome</keyword>
<dbReference type="InterPro" id="IPR050410">
    <property type="entry name" value="CCR4/nocturin_mRNA_transcr"/>
</dbReference>
<reference evidence="2 3" key="1">
    <citation type="journal article" date="2019" name="BMC Genomics">
        <title>Chromosome level assembly and comparative genome analysis confirm lager-brewing yeasts originated from a single hybridization.</title>
        <authorList>
            <person name="Salazar A.N."/>
            <person name="Gorter de Vries A.R."/>
            <person name="van den Broek M."/>
            <person name="Brouwers N."/>
            <person name="de la Torre Cortes P."/>
            <person name="Kuijpers N.G.A."/>
            <person name="Daran J.G."/>
            <person name="Abeel T."/>
        </authorList>
    </citation>
    <scope>NUCLEOTIDE SEQUENCE [LARGE SCALE GENOMIC DNA]</scope>
    <source>
        <strain evidence="2 3">CBS 1483</strain>
    </source>
</reference>
<dbReference type="EMBL" id="CP048996">
    <property type="protein sequence ID" value="QID82314.1"/>
    <property type="molecule type" value="Genomic_DNA"/>
</dbReference>
<dbReference type="FunFam" id="3.60.10.10:FF:000087">
    <property type="entry name" value="Ngl1p"/>
    <property type="match status" value="1"/>
</dbReference>
<dbReference type="AlphaFoldDB" id="A0A6C1E1B3"/>
<evidence type="ECO:0000313" key="3">
    <source>
        <dbReference type="Proteomes" id="UP000501346"/>
    </source>
</evidence>
<dbReference type="Pfam" id="PF03372">
    <property type="entry name" value="Exo_endo_phos"/>
    <property type="match status" value="1"/>
</dbReference>
<protein>
    <submittedName>
        <fullName evidence="2">RNA exonuclease ngl1</fullName>
    </submittedName>
</protein>
<keyword evidence="2" id="KW-0378">Hydrolase</keyword>
<dbReference type="SMR" id="A0A6C1E1B3"/>
<dbReference type="InterPro" id="IPR005135">
    <property type="entry name" value="Endo/exonuclease/phosphatase"/>
</dbReference>
<dbReference type="SUPFAM" id="SSF56219">
    <property type="entry name" value="DNase I-like"/>
    <property type="match status" value="1"/>
</dbReference>
<dbReference type="GO" id="GO:0000175">
    <property type="term" value="F:3'-5'-RNA exonuclease activity"/>
    <property type="evidence" value="ECO:0007669"/>
    <property type="project" value="TreeGrafter"/>
</dbReference>